<protein>
    <submittedName>
        <fullName evidence="1">Uncharacterized protein</fullName>
    </submittedName>
</protein>
<keyword evidence="2" id="KW-1185">Reference proteome</keyword>
<proteinExistence type="predicted"/>
<gene>
    <name evidence="1" type="ORF">CEXT_662881</name>
</gene>
<dbReference type="AlphaFoldDB" id="A0AAV4S9K4"/>
<evidence type="ECO:0000313" key="2">
    <source>
        <dbReference type="Proteomes" id="UP001054945"/>
    </source>
</evidence>
<dbReference type="EMBL" id="BPLR01009052">
    <property type="protein sequence ID" value="GIY29306.1"/>
    <property type="molecule type" value="Genomic_DNA"/>
</dbReference>
<evidence type="ECO:0000313" key="1">
    <source>
        <dbReference type="EMBL" id="GIY29306.1"/>
    </source>
</evidence>
<accession>A0AAV4S9K4</accession>
<feature type="non-terminal residue" evidence="1">
    <location>
        <position position="52"/>
    </location>
</feature>
<organism evidence="1 2">
    <name type="scientific">Caerostris extrusa</name>
    <name type="common">Bark spider</name>
    <name type="synonym">Caerostris bankana</name>
    <dbReference type="NCBI Taxonomy" id="172846"/>
    <lineage>
        <taxon>Eukaryota</taxon>
        <taxon>Metazoa</taxon>
        <taxon>Ecdysozoa</taxon>
        <taxon>Arthropoda</taxon>
        <taxon>Chelicerata</taxon>
        <taxon>Arachnida</taxon>
        <taxon>Araneae</taxon>
        <taxon>Araneomorphae</taxon>
        <taxon>Entelegynae</taxon>
        <taxon>Araneoidea</taxon>
        <taxon>Araneidae</taxon>
        <taxon>Caerostris</taxon>
    </lineage>
</organism>
<dbReference type="Proteomes" id="UP001054945">
    <property type="component" value="Unassembled WGS sequence"/>
</dbReference>
<reference evidence="1 2" key="1">
    <citation type="submission" date="2021-06" db="EMBL/GenBank/DDBJ databases">
        <title>Caerostris extrusa draft genome.</title>
        <authorList>
            <person name="Kono N."/>
            <person name="Arakawa K."/>
        </authorList>
    </citation>
    <scope>NUCLEOTIDE SEQUENCE [LARGE SCALE GENOMIC DNA]</scope>
</reference>
<comment type="caution">
    <text evidence="1">The sequence shown here is derived from an EMBL/GenBank/DDBJ whole genome shotgun (WGS) entry which is preliminary data.</text>
</comment>
<name>A0AAV4S9K4_CAEEX</name>
<sequence>MFYITNCQEPFSRTCRCIRNTGGGFILEVFFASFLRLVIDEEAIMSSAQENQ</sequence>